<dbReference type="AlphaFoldDB" id="A0A2G1MJP3"/>
<feature type="transmembrane region" description="Helical" evidence="1">
    <location>
        <begin position="22"/>
        <end position="45"/>
    </location>
</feature>
<accession>A0A2G1MJP3</accession>
<feature type="transmembrane region" description="Helical" evidence="1">
    <location>
        <begin position="117"/>
        <end position="147"/>
    </location>
</feature>
<dbReference type="Gene3D" id="1.20.144.10">
    <property type="entry name" value="Phosphatidic acid phosphatase type 2/haloperoxidase"/>
    <property type="match status" value="1"/>
</dbReference>
<evidence type="ECO:0000259" key="2">
    <source>
        <dbReference type="SMART" id="SM00014"/>
    </source>
</evidence>
<feature type="domain" description="Phosphatidic acid phosphatase type 2/haloperoxidase" evidence="2">
    <location>
        <begin position="57"/>
        <end position="175"/>
    </location>
</feature>
<feature type="transmembrane region" description="Helical" evidence="1">
    <location>
        <begin position="159"/>
        <end position="178"/>
    </location>
</feature>
<evidence type="ECO:0000313" key="4">
    <source>
        <dbReference type="Proteomes" id="UP000221860"/>
    </source>
</evidence>
<comment type="caution">
    <text evidence="3">The sequence shown here is derived from an EMBL/GenBank/DDBJ whole genome shotgun (WGS) entry which is preliminary data.</text>
</comment>
<organism evidence="3 4">
    <name type="scientific">Limimaricola cinnabarinus</name>
    <dbReference type="NCBI Taxonomy" id="1125964"/>
    <lineage>
        <taxon>Bacteria</taxon>
        <taxon>Pseudomonadati</taxon>
        <taxon>Pseudomonadota</taxon>
        <taxon>Alphaproteobacteria</taxon>
        <taxon>Rhodobacterales</taxon>
        <taxon>Paracoccaceae</taxon>
        <taxon>Limimaricola</taxon>
    </lineage>
</organism>
<reference evidence="3 4" key="1">
    <citation type="submission" date="2017-08" db="EMBL/GenBank/DDBJ databases">
        <title>Draft Genome Sequence of Loktanella cinnabarina Strain XM1, Isolated from Coastal Surface Water.</title>
        <authorList>
            <person name="Ma R."/>
            <person name="Wang J."/>
            <person name="Wang Q."/>
            <person name="Ma Z."/>
            <person name="Li J."/>
            <person name="Chen L."/>
        </authorList>
    </citation>
    <scope>NUCLEOTIDE SEQUENCE [LARGE SCALE GENOMIC DNA]</scope>
    <source>
        <strain evidence="3 4">XM1</strain>
    </source>
</reference>
<dbReference type="SMART" id="SM00014">
    <property type="entry name" value="acidPPc"/>
    <property type="match status" value="1"/>
</dbReference>
<sequence length="229" mass="24776">MDYDYSLLLNGFIGANPTVDLIILQLMGNTLLKGVPVMLVIWRLWMIPGSDMARRRAGLAGVLTASIISLALGRILALTLPYSARPIHTRGHDVTLATGLEADVLDGWSSMPSDHAVMYFALGVGILLVHRGWGIAALFHALVLISLPRIVLGFHWPSDILVGATIGTATALILVPLLRRVFLEGGLLAWLEARPGLSYPLLFLATQQLATMFDTSRALLSFVKDITIG</sequence>
<dbReference type="RefSeq" id="WP_099274734.1">
    <property type="nucleotide sequence ID" value="NZ_KZ304952.1"/>
</dbReference>
<gene>
    <name evidence="3" type="ORF">CJ301_04545</name>
</gene>
<keyword evidence="1" id="KW-0472">Membrane</keyword>
<evidence type="ECO:0000313" key="3">
    <source>
        <dbReference type="EMBL" id="PHP28968.1"/>
    </source>
</evidence>
<dbReference type="Proteomes" id="UP000221860">
    <property type="component" value="Unassembled WGS sequence"/>
</dbReference>
<dbReference type="InterPro" id="IPR000326">
    <property type="entry name" value="PAP2/HPO"/>
</dbReference>
<protein>
    <recommendedName>
        <fullName evidence="2">Phosphatidic acid phosphatase type 2/haloperoxidase domain-containing protein</fullName>
    </recommendedName>
</protein>
<dbReference type="InterPro" id="IPR036938">
    <property type="entry name" value="PAP2/HPO_sf"/>
</dbReference>
<keyword evidence="1" id="KW-0812">Transmembrane</keyword>
<name>A0A2G1MJP3_9RHOB</name>
<dbReference type="SUPFAM" id="SSF48317">
    <property type="entry name" value="Acid phosphatase/Vanadium-dependent haloperoxidase"/>
    <property type="match status" value="1"/>
</dbReference>
<proteinExistence type="predicted"/>
<evidence type="ECO:0000256" key="1">
    <source>
        <dbReference type="SAM" id="Phobius"/>
    </source>
</evidence>
<dbReference type="Pfam" id="PF01569">
    <property type="entry name" value="PAP2"/>
    <property type="match status" value="1"/>
</dbReference>
<feature type="transmembrane region" description="Helical" evidence="1">
    <location>
        <begin position="57"/>
        <end position="77"/>
    </location>
</feature>
<dbReference type="EMBL" id="NQWH01000004">
    <property type="protein sequence ID" value="PHP28968.1"/>
    <property type="molecule type" value="Genomic_DNA"/>
</dbReference>
<dbReference type="OrthoDB" id="9801622at2"/>
<keyword evidence="1" id="KW-1133">Transmembrane helix</keyword>
<keyword evidence="4" id="KW-1185">Reference proteome</keyword>